<gene>
    <name evidence="2" type="ORF">QH948_11425</name>
</gene>
<protein>
    <recommendedName>
        <fullName evidence="4">Phage portal protein</fullName>
    </recommendedName>
</protein>
<feature type="region of interest" description="Disordered" evidence="1">
    <location>
        <begin position="53"/>
        <end position="73"/>
    </location>
</feature>
<evidence type="ECO:0000256" key="1">
    <source>
        <dbReference type="SAM" id="MobiDB-lite"/>
    </source>
</evidence>
<sequence>MSKRTWWRRLFGIKERVVPHQTTADPTRPDLREFIYLDEVSLLSLLSSQKGEITDSKSEQASEGSEASIDATAGANPGFIAKAEITSRYQTTNSSTIQTSRKATVQSRFRDLHEIDGLRIIEPVEVNSPAKDIDGLKKAGNLSEIATTDELQRGKLVEFRVRLGADPVFHLGTMVSEFTAMSEDYPGMFAAGGGLATLQEVQPINKILQRLLAGLVPIRATAVDYVVAEIGDTEYIVHKGLIEGIELKTRPLEIVGVTEQEAYWKDLRRVLFSDAEFTVFARISRPGLHDSWTPVKLADLFTEVAPNFIDQINAAGRVPFGKPAASDSADSPESKLADALTRYTSAILNDLDATLTPEQETLLALSIAELKTRSASVSDQTSAFSLLTKRVLAMVGGEVAPARALALRTAAREEAGLSFFPPSSSLAQANPNAPKDLGGHAPRLLDVDLVAIYW</sequence>
<dbReference type="InterPro" id="IPR045633">
    <property type="entry name" value="DUF6414"/>
</dbReference>
<organism evidence="2 3">
    <name type="scientific">Tessaracoccus lacteus</name>
    <dbReference type="NCBI Taxonomy" id="3041766"/>
    <lineage>
        <taxon>Bacteria</taxon>
        <taxon>Bacillati</taxon>
        <taxon>Actinomycetota</taxon>
        <taxon>Actinomycetes</taxon>
        <taxon>Propionibacteriales</taxon>
        <taxon>Propionibacteriaceae</taxon>
        <taxon>Tessaracoccus</taxon>
    </lineage>
</organism>
<name>A0ABY8PW89_9ACTN</name>
<reference evidence="2 3" key="1">
    <citation type="journal article" date="2008" name="Int. J. Syst. Evol. Microbiol.">
        <title>Tessaracoccus flavescens sp. nov., isolated from marine sediment.</title>
        <authorList>
            <person name="Lee D.W."/>
            <person name="Lee S.D."/>
        </authorList>
    </citation>
    <scope>NUCLEOTIDE SEQUENCE [LARGE SCALE GENOMIC DNA]</scope>
    <source>
        <strain evidence="2 3">T21</strain>
    </source>
</reference>
<proteinExistence type="predicted"/>
<dbReference type="EMBL" id="CP123967">
    <property type="protein sequence ID" value="WGT46738.1"/>
    <property type="molecule type" value="Genomic_DNA"/>
</dbReference>
<evidence type="ECO:0000313" key="3">
    <source>
        <dbReference type="Proteomes" id="UP001244136"/>
    </source>
</evidence>
<dbReference type="RefSeq" id="WP_281144499.1">
    <property type="nucleotide sequence ID" value="NZ_CP123967.1"/>
</dbReference>
<evidence type="ECO:0000313" key="2">
    <source>
        <dbReference type="EMBL" id="WGT46738.1"/>
    </source>
</evidence>
<keyword evidence="3" id="KW-1185">Reference proteome</keyword>
<dbReference type="Proteomes" id="UP001244136">
    <property type="component" value="Chromosome"/>
</dbReference>
<evidence type="ECO:0008006" key="4">
    <source>
        <dbReference type="Google" id="ProtNLM"/>
    </source>
</evidence>
<accession>A0ABY8PW89</accession>
<dbReference type="Pfam" id="PF19952">
    <property type="entry name" value="DUF6414"/>
    <property type="match status" value="1"/>
</dbReference>